<reference evidence="2" key="1">
    <citation type="submission" date="2019-03" db="EMBL/GenBank/DDBJ databases">
        <authorList>
            <person name="Mank J."/>
            <person name="Almeida P."/>
        </authorList>
    </citation>
    <scope>NUCLEOTIDE SEQUENCE</scope>
    <source>
        <strain evidence="2">78183</strain>
    </source>
</reference>
<organism evidence="2">
    <name type="scientific">Salix viminalis</name>
    <name type="common">Common osier</name>
    <name type="synonym">Basket willow</name>
    <dbReference type="NCBI Taxonomy" id="40686"/>
    <lineage>
        <taxon>Eukaryota</taxon>
        <taxon>Viridiplantae</taxon>
        <taxon>Streptophyta</taxon>
        <taxon>Embryophyta</taxon>
        <taxon>Tracheophyta</taxon>
        <taxon>Spermatophyta</taxon>
        <taxon>Magnoliopsida</taxon>
        <taxon>eudicotyledons</taxon>
        <taxon>Gunneridae</taxon>
        <taxon>Pentapetalae</taxon>
        <taxon>rosids</taxon>
        <taxon>fabids</taxon>
        <taxon>Malpighiales</taxon>
        <taxon>Salicaceae</taxon>
        <taxon>Saliceae</taxon>
        <taxon>Salix</taxon>
    </lineage>
</organism>
<dbReference type="EMBL" id="CAADRP010001586">
    <property type="protein sequence ID" value="VFU42732.1"/>
    <property type="molecule type" value="Genomic_DNA"/>
</dbReference>
<dbReference type="SUPFAM" id="SSF48576">
    <property type="entry name" value="Terpenoid synthases"/>
    <property type="match status" value="1"/>
</dbReference>
<dbReference type="AlphaFoldDB" id="A0A6N2LNT1"/>
<protein>
    <recommendedName>
        <fullName evidence="1">Terpene synthase metal-binding domain-containing protein</fullName>
    </recommendedName>
</protein>
<dbReference type="Pfam" id="PF03936">
    <property type="entry name" value="Terpene_synth_C"/>
    <property type="match status" value="1"/>
</dbReference>
<dbReference type="Gene3D" id="1.10.600.10">
    <property type="entry name" value="Farnesyl Diphosphate Synthase"/>
    <property type="match status" value="1"/>
</dbReference>
<evidence type="ECO:0000259" key="1">
    <source>
        <dbReference type="Pfam" id="PF03936"/>
    </source>
</evidence>
<gene>
    <name evidence="2" type="ORF">SVIM_LOCUS259252</name>
</gene>
<dbReference type="GO" id="GO:0000287">
    <property type="term" value="F:magnesium ion binding"/>
    <property type="evidence" value="ECO:0007669"/>
    <property type="project" value="InterPro"/>
</dbReference>
<name>A0A6N2LNT1_SALVM</name>
<dbReference type="GO" id="GO:0010333">
    <property type="term" value="F:terpene synthase activity"/>
    <property type="evidence" value="ECO:0007669"/>
    <property type="project" value="InterPro"/>
</dbReference>
<evidence type="ECO:0000313" key="2">
    <source>
        <dbReference type="EMBL" id="VFU42732.1"/>
    </source>
</evidence>
<accession>A0A6N2LNT1</accession>
<feature type="domain" description="Terpene synthase metal-binding" evidence="1">
    <location>
        <begin position="30"/>
        <end position="72"/>
    </location>
</feature>
<dbReference type="InterPro" id="IPR005630">
    <property type="entry name" value="Terpene_synthase_metal-bd"/>
</dbReference>
<dbReference type="InterPro" id="IPR008949">
    <property type="entry name" value="Isoprenoid_synthase_dom_sf"/>
</dbReference>
<proteinExistence type="predicted"/>
<sequence length="93" mass="10507">MGIQLVEINGEIKWTVKENLRVNGQLSVKLHKDEQKRGDCAFGVECYMKQYNISEKKAIEEIQKMNAVAWKDINKIDFKVGKLQAVVIGGGRG</sequence>